<evidence type="ECO:0000256" key="2">
    <source>
        <dbReference type="SAM" id="SignalP"/>
    </source>
</evidence>
<reference evidence="3" key="1">
    <citation type="submission" date="2020-08" db="EMBL/GenBank/DDBJ databases">
        <title>Novel species isolated from subtropical streams in China.</title>
        <authorList>
            <person name="Lu H."/>
        </authorList>
    </citation>
    <scope>NUCLEOTIDE SEQUENCE</scope>
    <source>
        <strain evidence="3">CY7W</strain>
    </source>
</reference>
<evidence type="ECO:0008006" key="5">
    <source>
        <dbReference type="Google" id="ProtNLM"/>
    </source>
</evidence>
<feature type="signal peptide" evidence="2">
    <location>
        <begin position="1"/>
        <end position="28"/>
    </location>
</feature>
<dbReference type="Proteomes" id="UP000612361">
    <property type="component" value="Unassembled WGS sequence"/>
</dbReference>
<dbReference type="EMBL" id="JACOGG010000030">
    <property type="protein sequence ID" value="MBC3937089.1"/>
    <property type="molecule type" value="Genomic_DNA"/>
</dbReference>
<evidence type="ECO:0000256" key="1">
    <source>
        <dbReference type="SAM" id="Coils"/>
    </source>
</evidence>
<evidence type="ECO:0000313" key="3">
    <source>
        <dbReference type="EMBL" id="MBC3937089.1"/>
    </source>
</evidence>
<sequence length="445" mass="48042">MKFQPSKIASALFAVGVLSLSAVPTAQAVTLEELAKKLEAMEKQNAELSAKVKQLEADQGKQAVQVQQQSKAIEQQAVASSASGSSLNNWASKTTVTSYGEIGYSRPTKAPENAQVDVGRAVIGITHRFDEKTKMVSEFEWEHAITSATDKGEAEVEQLYVEHELNNGLRAKAGLFLMPVGLINANHEPTAYYGVFRNSVETAIIPSTWREVGLGLSGTTESALSWDVGITTGFDLTKWDPKSTDGSDSPLRAVHGEGQFAKARNLSAHAALNWRGVPGLLLGGSVFTGKVGHNTAGFAGNDTSLVLFDVHARYQIDRLDLSAMYTTAKLSNTDALNIGFASSTTPNPVLVPSKFGGGYVQAAYKLWQTDQYSLTPFVRYERFNTAKAYGAIPLAAGAIVKPDEKIWTLGTSFKIGEGVVLKTDYQKFQEDNTKDRLNLGVGYSF</sequence>
<keyword evidence="2" id="KW-0732">Signal</keyword>
<keyword evidence="4" id="KW-1185">Reference proteome</keyword>
<feature type="coiled-coil region" evidence="1">
    <location>
        <begin position="31"/>
        <end position="58"/>
    </location>
</feature>
<proteinExistence type="predicted"/>
<feature type="chain" id="PRO_5037159858" description="Porin" evidence="2">
    <location>
        <begin position="29"/>
        <end position="445"/>
    </location>
</feature>
<dbReference type="InterPro" id="IPR023614">
    <property type="entry name" value="Porin_dom_sf"/>
</dbReference>
<accession>A0A923I6K1</accession>
<comment type="caution">
    <text evidence="3">The sequence shown here is derived from an EMBL/GenBank/DDBJ whole genome shotgun (WGS) entry which is preliminary data.</text>
</comment>
<dbReference type="SUPFAM" id="SSF56935">
    <property type="entry name" value="Porins"/>
    <property type="match status" value="1"/>
</dbReference>
<evidence type="ECO:0000313" key="4">
    <source>
        <dbReference type="Proteomes" id="UP000612361"/>
    </source>
</evidence>
<dbReference type="Gene3D" id="2.40.160.10">
    <property type="entry name" value="Porin"/>
    <property type="match status" value="1"/>
</dbReference>
<keyword evidence="1" id="KW-0175">Coiled coil</keyword>
<organism evidence="3 4">
    <name type="scientific">Undibacterium rugosum</name>
    <dbReference type="NCBI Taxonomy" id="2762291"/>
    <lineage>
        <taxon>Bacteria</taxon>
        <taxon>Pseudomonadati</taxon>
        <taxon>Pseudomonadota</taxon>
        <taxon>Betaproteobacteria</taxon>
        <taxon>Burkholderiales</taxon>
        <taxon>Oxalobacteraceae</taxon>
        <taxon>Undibacterium</taxon>
    </lineage>
</organism>
<name>A0A923I6K1_9BURK</name>
<gene>
    <name evidence="3" type="ORF">H8K47_17165</name>
</gene>
<protein>
    <recommendedName>
        <fullName evidence="5">Porin</fullName>
    </recommendedName>
</protein>
<dbReference type="AlphaFoldDB" id="A0A923I6K1"/>